<dbReference type="Proteomes" id="UP000002195">
    <property type="component" value="Unassembled WGS sequence"/>
</dbReference>
<dbReference type="VEuPathDB" id="AmoebaDB:DDB_G0271168"/>
<protein>
    <submittedName>
        <fullName evidence="1">Uncharacterized protein</fullName>
    </submittedName>
</protein>
<comment type="caution">
    <text evidence="1">The sequence shown here is derived from an EMBL/GenBank/DDBJ whole genome shotgun (WGS) entry which is preliminary data.</text>
</comment>
<dbReference type="AlphaFoldDB" id="Q55B46"/>
<name>Q55B46_DICDI</name>
<dbReference type="PaxDb" id="44689-DDB0202740"/>
<keyword evidence="2" id="KW-1185">Reference proteome</keyword>
<dbReference type="EMBL" id="AAFI02000006">
    <property type="protein sequence ID" value="EAL71714.1"/>
    <property type="molecule type" value="Genomic_DNA"/>
</dbReference>
<dbReference type="InParanoid" id="Q55B46"/>
<dbReference type="GeneID" id="8617958"/>
<dbReference type="RefSeq" id="XP_645766.1">
    <property type="nucleotide sequence ID" value="XM_640674.1"/>
</dbReference>
<dbReference type="FunCoup" id="Q55B46">
    <property type="interactions" value="877"/>
</dbReference>
<accession>Q55B46</accession>
<dbReference type="HOGENOM" id="CLU_2282735_0_0_1"/>
<reference evidence="1 2" key="1">
    <citation type="journal article" date="2005" name="Nature">
        <title>The genome of the social amoeba Dictyostelium discoideum.</title>
        <authorList>
            <consortium name="The Dictyostelium discoideum Sequencing Consortium"/>
            <person name="Eichinger L."/>
            <person name="Pachebat J.A."/>
            <person name="Glockner G."/>
            <person name="Rajandream M.A."/>
            <person name="Sucgang R."/>
            <person name="Berriman M."/>
            <person name="Song J."/>
            <person name="Olsen R."/>
            <person name="Szafranski K."/>
            <person name="Xu Q."/>
            <person name="Tunggal B."/>
            <person name="Kummerfeld S."/>
            <person name="Madera M."/>
            <person name="Konfortov B.A."/>
            <person name="Rivero F."/>
            <person name="Bankier A.T."/>
            <person name="Lehmann R."/>
            <person name="Hamlin N."/>
            <person name="Davies R."/>
            <person name="Gaudet P."/>
            <person name="Fey P."/>
            <person name="Pilcher K."/>
            <person name="Chen G."/>
            <person name="Saunders D."/>
            <person name="Sodergren E."/>
            <person name="Davis P."/>
            <person name="Kerhornou A."/>
            <person name="Nie X."/>
            <person name="Hall N."/>
            <person name="Anjard C."/>
            <person name="Hemphill L."/>
            <person name="Bason N."/>
            <person name="Farbrother P."/>
            <person name="Desany B."/>
            <person name="Just E."/>
            <person name="Morio T."/>
            <person name="Rost R."/>
            <person name="Churcher C."/>
            <person name="Cooper J."/>
            <person name="Haydock S."/>
            <person name="van Driessche N."/>
            <person name="Cronin A."/>
            <person name="Goodhead I."/>
            <person name="Muzny D."/>
            <person name="Mourier T."/>
            <person name="Pain A."/>
            <person name="Lu M."/>
            <person name="Harper D."/>
            <person name="Lindsay R."/>
            <person name="Hauser H."/>
            <person name="James K."/>
            <person name="Quiles M."/>
            <person name="Madan Babu M."/>
            <person name="Saito T."/>
            <person name="Buchrieser C."/>
            <person name="Wardroper A."/>
            <person name="Felder M."/>
            <person name="Thangavelu M."/>
            <person name="Johnson D."/>
            <person name="Knights A."/>
            <person name="Loulseged H."/>
            <person name="Mungall K."/>
            <person name="Oliver K."/>
            <person name="Price C."/>
            <person name="Quail M.A."/>
            <person name="Urushihara H."/>
            <person name="Hernandez J."/>
            <person name="Rabbinowitsch E."/>
            <person name="Steffen D."/>
            <person name="Sanders M."/>
            <person name="Ma J."/>
            <person name="Kohara Y."/>
            <person name="Sharp S."/>
            <person name="Simmonds M."/>
            <person name="Spiegler S."/>
            <person name="Tivey A."/>
            <person name="Sugano S."/>
            <person name="White B."/>
            <person name="Walker D."/>
            <person name="Woodward J."/>
            <person name="Winckler T."/>
            <person name="Tanaka Y."/>
            <person name="Shaulsky G."/>
            <person name="Schleicher M."/>
            <person name="Weinstock G."/>
            <person name="Rosenthal A."/>
            <person name="Cox E.C."/>
            <person name="Chisholm R.L."/>
            <person name="Gibbs R."/>
            <person name="Loomis W.F."/>
            <person name="Platzer M."/>
            <person name="Kay R.R."/>
            <person name="Williams J."/>
            <person name="Dear P.H."/>
            <person name="Noegel A.A."/>
            <person name="Barrell B."/>
            <person name="Kuspa A."/>
        </authorList>
    </citation>
    <scope>NUCLEOTIDE SEQUENCE [LARGE SCALE GENOMIC DNA]</scope>
    <source>
        <strain evidence="1 2">AX4</strain>
    </source>
</reference>
<sequence>MNNNIENEDGSELDKFDDSELEKEIAQSYSISTSRLKIAEIIEKIKSVVKRIRENEEQKQNVNSFNKIIKLTITDNIEPTEILFWKLFRNKTIYKKIFSFMD</sequence>
<gene>
    <name evidence="1" type="ORF">DDB_G0271168</name>
</gene>
<proteinExistence type="predicted"/>
<evidence type="ECO:0000313" key="2">
    <source>
        <dbReference type="Proteomes" id="UP000002195"/>
    </source>
</evidence>
<evidence type="ECO:0000313" key="1">
    <source>
        <dbReference type="EMBL" id="EAL71714.1"/>
    </source>
</evidence>
<dbReference type="SMR" id="Q55B46"/>
<organism evidence="1 2">
    <name type="scientific">Dictyostelium discoideum</name>
    <name type="common">Social amoeba</name>
    <dbReference type="NCBI Taxonomy" id="44689"/>
    <lineage>
        <taxon>Eukaryota</taxon>
        <taxon>Amoebozoa</taxon>
        <taxon>Evosea</taxon>
        <taxon>Eumycetozoa</taxon>
        <taxon>Dictyostelia</taxon>
        <taxon>Dictyosteliales</taxon>
        <taxon>Dictyosteliaceae</taxon>
        <taxon>Dictyostelium</taxon>
    </lineage>
</organism>
<dbReference type="KEGG" id="ddi:DDB_G0271168"/>